<accession>A0A1L6MZ00</accession>
<evidence type="ECO:0000313" key="6">
    <source>
        <dbReference type="EMBL" id="APS00821.1"/>
    </source>
</evidence>
<dbReference type="InterPro" id="IPR036909">
    <property type="entry name" value="Cyt_c-like_dom_sf"/>
</dbReference>
<organism evidence="6 7">
    <name type="scientific">Pajaroellobacter abortibovis</name>
    <dbReference type="NCBI Taxonomy" id="1882918"/>
    <lineage>
        <taxon>Bacteria</taxon>
        <taxon>Pseudomonadati</taxon>
        <taxon>Myxococcota</taxon>
        <taxon>Polyangia</taxon>
        <taxon>Polyangiales</taxon>
        <taxon>Polyangiaceae</taxon>
    </lineage>
</organism>
<proteinExistence type="predicted"/>
<dbReference type="SUPFAM" id="SSF46626">
    <property type="entry name" value="Cytochrome c"/>
    <property type="match status" value="1"/>
</dbReference>
<name>A0A1L6MZ00_9BACT</name>
<gene>
    <name evidence="6" type="ORF">BCY86_01155</name>
</gene>
<evidence type="ECO:0000256" key="2">
    <source>
        <dbReference type="ARBA" id="ARBA00022723"/>
    </source>
</evidence>
<dbReference type="KEGG" id="pabo:BCY86_01155"/>
<dbReference type="Proteomes" id="UP000185544">
    <property type="component" value="Chromosome"/>
</dbReference>
<protein>
    <recommendedName>
        <fullName evidence="5">Cytochrome c domain-containing protein</fullName>
    </recommendedName>
</protein>
<dbReference type="PANTHER" id="PTHR40394:SF2">
    <property type="entry name" value="QUINOL:CYTOCHROME C OXIDOREDUCTASE MEMBRANE PROTEIN"/>
    <property type="match status" value="1"/>
</dbReference>
<keyword evidence="1 4" id="KW-0349">Heme</keyword>
<dbReference type="STRING" id="1882918.BCY86_01155"/>
<dbReference type="AlphaFoldDB" id="A0A1L6MZ00"/>
<keyword evidence="2 4" id="KW-0479">Metal-binding</keyword>
<evidence type="ECO:0000256" key="3">
    <source>
        <dbReference type="ARBA" id="ARBA00023004"/>
    </source>
</evidence>
<dbReference type="EMBL" id="CP016908">
    <property type="protein sequence ID" value="APS00821.1"/>
    <property type="molecule type" value="Genomic_DNA"/>
</dbReference>
<dbReference type="InterPro" id="IPR009056">
    <property type="entry name" value="Cyt_c-like_dom"/>
</dbReference>
<evidence type="ECO:0000256" key="4">
    <source>
        <dbReference type="PROSITE-ProRule" id="PRU00433"/>
    </source>
</evidence>
<evidence type="ECO:0000256" key="1">
    <source>
        <dbReference type="ARBA" id="ARBA00022617"/>
    </source>
</evidence>
<keyword evidence="3 4" id="KW-0408">Iron</keyword>
<dbReference type="PROSITE" id="PS51007">
    <property type="entry name" value="CYTC"/>
    <property type="match status" value="1"/>
</dbReference>
<feature type="domain" description="Cytochrome c" evidence="5">
    <location>
        <begin position="106"/>
        <end position="191"/>
    </location>
</feature>
<dbReference type="PANTHER" id="PTHR40394">
    <property type="entry name" value="LIPOPROTEIN-RELATED"/>
    <property type="match status" value="1"/>
</dbReference>
<dbReference type="Gene3D" id="1.10.760.10">
    <property type="entry name" value="Cytochrome c-like domain"/>
    <property type="match status" value="1"/>
</dbReference>
<dbReference type="GO" id="GO:0046872">
    <property type="term" value="F:metal ion binding"/>
    <property type="evidence" value="ECO:0007669"/>
    <property type="project" value="UniProtKB-KW"/>
</dbReference>
<dbReference type="Pfam" id="PF13442">
    <property type="entry name" value="Cytochrome_CBB3"/>
    <property type="match status" value="1"/>
</dbReference>
<evidence type="ECO:0000259" key="5">
    <source>
        <dbReference type="PROSITE" id="PS51007"/>
    </source>
</evidence>
<dbReference type="GO" id="GO:0020037">
    <property type="term" value="F:heme binding"/>
    <property type="evidence" value="ECO:0007669"/>
    <property type="project" value="InterPro"/>
</dbReference>
<sequence length="204" mass="22660">MRKACSLLAQGGLLLALQGMGCRGQTSEEPPALLVRNMWSQPRYNAQSYSHFFPDHRTMRTPVEGTISREQEVDDPEVLRGRLEDDSGYVLAIPTAVMERLGGSEKAVKVGQDRFARYCTPCHGINGEGDGIIVSRGLNKPPSFREERLRHAPDGQLYATISHGVRTMPEYGSKLTVSQRWAVVHYVRALQLSLASTDKGEHQP</sequence>
<evidence type="ECO:0000313" key="7">
    <source>
        <dbReference type="Proteomes" id="UP000185544"/>
    </source>
</evidence>
<reference evidence="6 7" key="1">
    <citation type="submission" date="2016-08" db="EMBL/GenBank/DDBJ databases">
        <title>Identification and validation of antigenic proteins from Pajaroellobacter abortibovis using de-novo genome sequence assembly and reverse vaccinology.</title>
        <authorList>
            <person name="Welly B.T."/>
            <person name="Miller M.R."/>
            <person name="Stott J.L."/>
            <person name="Blanchard M.T."/>
            <person name="Islas-Trejo A.D."/>
            <person name="O'Rourke S.M."/>
            <person name="Young A.E."/>
            <person name="Medrano J.F."/>
            <person name="Van Eenennaam A.L."/>
        </authorList>
    </citation>
    <scope>NUCLEOTIDE SEQUENCE [LARGE SCALE GENOMIC DNA]</scope>
    <source>
        <strain evidence="6 7">BTF92-0548A/99-0131</strain>
    </source>
</reference>
<dbReference type="GO" id="GO:0009055">
    <property type="term" value="F:electron transfer activity"/>
    <property type="evidence" value="ECO:0007669"/>
    <property type="project" value="InterPro"/>
</dbReference>
<keyword evidence="7" id="KW-1185">Reference proteome</keyword>